<protein>
    <submittedName>
        <fullName evidence="1">Uncharacterized protein</fullName>
    </submittedName>
</protein>
<accession>A0A014P6X8</accession>
<dbReference type="AlphaFoldDB" id="A0A014P6X8"/>
<reference evidence="1 2" key="1">
    <citation type="submission" date="2014-01" db="EMBL/GenBank/DDBJ databases">
        <title>Interspecies Systems Biology Uncovers Metabolites Affecting C. elegans Gene Expression and Life History Traits.</title>
        <authorList>
            <person name="Watson E."/>
            <person name="Macneil L.T."/>
            <person name="Ritter A.D."/>
            <person name="Yilmaz L.S."/>
            <person name="Rosebrock A.P."/>
            <person name="Caudy A.A."/>
            <person name="Walhout A.J."/>
        </authorList>
    </citation>
    <scope>NUCLEOTIDE SEQUENCE [LARGE SCALE GENOMIC DNA]</scope>
    <source>
        <strain evidence="1 2">DA1877</strain>
    </source>
</reference>
<gene>
    <name evidence="1" type="ORF">AX13_00170</name>
</gene>
<name>A0A014P6X8_9BURK</name>
<organism evidence="1 2">
    <name type="scientific">Comamonas aquatica DA1877</name>
    <dbReference type="NCBI Taxonomy" id="1457173"/>
    <lineage>
        <taxon>Bacteria</taxon>
        <taxon>Pseudomonadati</taxon>
        <taxon>Pseudomonadota</taxon>
        <taxon>Betaproteobacteria</taxon>
        <taxon>Burkholderiales</taxon>
        <taxon>Comamonadaceae</taxon>
        <taxon>Comamonas</taxon>
    </lineage>
</organism>
<evidence type="ECO:0000313" key="2">
    <source>
        <dbReference type="Proteomes" id="UP000020766"/>
    </source>
</evidence>
<proteinExistence type="predicted"/>
<evidence type="ECO:0000313" key="1">
    <source>
        <dbReference type="EMBL" id="EXU81945.1"/>
    </source>
</evidence>
<dbReference type="Proteomes" id="UP000020766">
    <property type="component" value="Unassembled WGS sequence"/>
</dbReference>
<sequence length="84" mass="9831">MMRTIWMNHLYFSIERAALENTFFKFIADIGLIFLIVPPDDGVYIGNRTMRAAQYFENLCGPIRFHLWKLHTPATQSTDSARHL</sequence>
<dbReference type="EMBL" id="JBOK01000001">
    <property type="protein sequence ID" value="EXU81945.1"/>
    <property type="molecule type" value="Genomic_DNA"/>
</dbReference>
<comment type="caution">
    <text evidence="1">The sequence shown here is derived from an EMBL/GenBank/DDBJ whole genome shotgun (WGS) entry which is preliminary data.</text>
</comment>
<keyword evidence="2" id="KW-1185">Reference proteome</keyword>